<keyword evidence="7 9" id="KW-0472">Membrane</keyword>
<comment type="subcellular location">
    <subcellularLocation>
        <location evidence="1">Endoplasmic reticulum membrane</location>
        <topology evidence="1">Single-pass type III membrane protein</topology>
    </subcellularLocation>
</comment>
<evidence type="ECO:0000256" key="5">
    <source>
        <dbReference type="ARBA" id="ARBA00022968"/>
    </source>
</evidence>
<evidence type="ECO:0000256" key="9">
    <source>
        <dbReference type="SAM" id="Phobius"/>
    </source>
</evidence>
<evidence type="ECO:0000256" key="1">
    <source>
        <dbReference type="ARBA" id="ARBA00004643"/>
    </source>
</evidence>
<keyword evidence="4" id="KW-0256">Endoplasmic reticulum</keyword>
<evidence type="ECO:0000256" key="4">
    <source>
        <dbReference type="ARBA" id="ARBA00022824"/>
    </source>
</evidence>
<comment type="similarity">
    <text evidence="2">Belongs to the OST4 family.</text>
</comment>
<dbReference type="AlphaFoldDB" id="A0A9N9HNA1"/>
<evidence type="ECO:0000313" key="10">
    <source>
        <dbReference type="EMBL" id="CAG8697776.1"/>
    </source>
</evidence>
<evidence type="ECO:0000313" key="11">
    <source>
        <dbReference type="Proteomes" id="UP000789759"/>
    </source>
</evidence>
<feature type="transmembrane region" description="Helical" evidence="9">
    <location>
        <begin position="6"/>
        <end position="27"/>
    </location>
</feature>
<evidence type="ECO:0000256" key="8">
    <source>
        <dbReference type="SAM" id="MobiDB-lite"/>
    </source>
</evidence>
<dbReference type="OrthoDB" id="2410370at2759"/>
<reference evidence="10" key="1">
    <citation type="submission" date="2021-06" db="EMBL/GenBank/DDBJ databases">
        <authorList>
            <person name="Kallberg Y."/>
            <person name="Tangrot J."/>
            <person name="Rosling A."/>
        </authorList>
    </citation>
    <scope>NUCLEOTIDE SEQUENCE</scope>
    <source>
        <strain evidence="10">FL966</strain>
    </source>
</reference>
<name>A0A9N9HNA1_9GLOM</name>
<protein>
    <submittedName>
        <fullName evidence="10">23735_t:CDS:1</fullName>
    </submittedName>
</protein>
<dbReference type="Pfam" id="PF10215">
    <property type="entry name" value="Ost4"/>
    <property type="match status" value="1"/>
</dbReference>
<accession>A0A9N9HNA1</accession>
<evidence type="ECO:0000256" key="2">
    <source>
        <dbReference type="ARBA" id="ARBA00007685"/>
    </source>
</evidence>
<dbReference type="SUPFAM" id="SSF103464">
    <property type="entry name" value="Oligosaccharyltransferase subunit ost4p"/>
    <property type="match status" value="1"/>
</dbReference>
<evidence type="ECO:0000256" key="3">
    <source>
        <dbReference type="ARBA" id="ARBA00022692"/>
    </source>
</evidence>
<evidence type="ECO:0000256" key="6">
    <source>
        <dbReference type="ARBA" id="ARBA00022989"/>
    </source>
</evidence>
<dbReference type="InterPro" id="IPR036330">
    <property type="entry name" value="Ost4p_sf"/>
</dbReference>
<keyword evidence="3 9" id="KW-0812">Transmembrane</keyword>
<proteinExistence type="inferred from homology"/>
<dbReference type="Proteomes" id="UP000789759">
    <property type="component" value="Unassembled WGS sequence"/>
</dbReference>
<dbReference type="InterPro" id="IPR018943">
    <property type="entry name" value="Oligosaccaryltransferase"/>
</dbReference>
<dbReference type="GO" id="GO:0005789">
    <property type="term" value="C:endoplasmic reticulum membrane"/>
    <property type="evidence" value="ECO:0007669"/>
    <property type="project" value="UniProtKB-SubCell"/>
</dbReference>
<evidence type="ECO:0000256" key="7">
    <source>
        <dbReference type="ARBA" id="ARBA00023136"/>
    </source>
</evidence>
<organism evidence="10 11">
    <name type="scientific">Cetraspora pellucida</name>
    <dbReference type="NCBI Taxonomy" id="1433469"/>
    <lineage>
        <taxon>Eukaryota</taxon>
        <taxon>Fungi</taxon>
        <taxon>Fungi incertae sedis</taxon>
        <taxon>Mucoromycota</taxon>
        <taxon>Glomeromycotina</taxon>
        <taxon>Glomeromycetes</taxon>
        <taxon>Diversisporales</taxon>
        <taxon>Gigasporaceae</taxon>
        <taxon>Cetraspora</taxon>
    </lineage>
</organism>
<gene>
    <name evidence="10" type="ORF">CPELLU_LOCUS11654</name>
</gene>
<keyword evidence="6 9" id="KW-1133">Transmembrane helix</keyword>
<dbReference type="EMBL" id="CAJVQA010010528">
    <property type="protein sequence ID" value="CAG8697776.1"/>
    <property type="molecule type" value="Genomic_DNA"/>
</dbReference>
<comment type="caution">
    <text evidence="10">The sequence shown here is derived from an EMBL/GenBank/DDBJ whole genome shotgun (WGS) entry which is preliminary data.</text>
</comment>
<keyword evidence="5" id="KW-0735">Signal-anchor</keyword>
<feature type="region of interest" description="Disordered" evidence="8">
    <location>
        <begin position="35"/>
        <end position="55"/>
    </location>
</feature>
<sequence>MEDTTLASLCNSLGAIIMALIIAYHFVVVNDKDSSKEETLNSDPPSKGLECRPGRATSLGTPRFVEGTAPPSCAWILVTKA</sequence>
<keyword evidence="11" id="KW-1185">Reference proteome</keyword>